<organism evidence="2 3">
    <name type="scientific">Symbiodinium microadriaticum</name>
    <name type="common">Dinoflagellate</name>
    <name type="synonym">Zooxanthella microadriatica</name>
    <dbReference type="NCBI Taxonomy" id="2951"/>
    <lineage>
        <taxon>Eukaryota</taxon>
        <taxon>Sar</taxon>
        <taxon>Alveolata</taxon>
        <taxon>Dinophyceae</taxon>
        <taxon>Suessiales</taxon>
        <taxon>Symbiodiniaceae</taxon>
        <taxon>Symbiodinium</taxon>
    </lineage>
</organism>
<evidence type="ECO:0000313" key="2">
    <source>
        <dbReference type="EMBL" id="OLP76939.1"/>
    </source>
</evidence>
<feature type="compositionally biased region" description="Basic and acidic residues" evidence="1">
    <location>
        <begin position="12"/>
        <end position="26"/>
    </location>
</feature>
<name>A0A1Q9C1Z7_SYMMI</name>
<feature type="region of interest" description="Disordered" evidence="1">
    <location>
        <begin position="1"/>
        <end position="75"/>
    </location>
</feature>
<sequence length="915" mass="99429">MDPLTRSRRGGSHREVEEASAVHDPDYQAALGQPEVSGNSGVGSRGAPASGTVPGEASPGTLEMGGAGVLGLPQANPFHSERVKAEVELLRHRPRTLDDDGVRLKVEPDEGALGVPISSFEGEPDYGRMQGSEGGGSQNAPRVARMEPSTEDLASTSASRDSPERLARREPVPPPGGKELCASTSNEDAGRIQPQETHLEAEALHPADDPRVLIPVAGDRLEKLEVLLSQVIDENRQLKRRLEVTERESRSHSSWHSGMAVDQPFSPATFGQRNELSVQRFPNENFPSQVRQIFQGLSPTGDVWFAAVELAASQGVAVFDQAESEAMTLIEAPGSDRRAKAAVLQSAKVIKVDLASGTTELRINSYGTLLHGGYLPGTDWSELLWNRRLRRSVSRAEAGSAGKLGGFVKGAEGRDHLKLGPAVGDEDGLVRTAYGLNLAEFDQGQSWDVESSGRDQGKGYRYFLAFSYAIPSGYVPIDVGKGDDDEYEPSECGELMPSEAPDKGTTGQDFGPGVELESIEEFFALPGGGPVGLKAVTRRVRGKRGEDEGERWHVAEDWVGTSRWVISAFTPMGVSDVTIPQWDTLRDLGFPVDKVKEQLEQGLSLKTCFTEDAESYPVVTSEAEWVVGLPLPIVDDELVEGLEGLHQSVARQCKLLEGELCEFLDATEEVLEITRQLNQAECYSEWLEQCLSLSREGSEVTVRALQSEVPLNSEEPLQDQFLQTRTVGLAEARKELTLWKESAQDEVYSLETTNRAVDRISVKEVDRWAAEGINVVQLPGVTIDVKSAFLYALAYLKDTIEVGIDAELVCMVHGVQVAEAVVPLVQELVENDVVVAHLPGQFQIADLGTKPLPRVRIMQLLELANVRCLALLAALPQVKGQPSGDQLEVQIGGSTEPQNFWDSQVAPVALIRALR</sequence>
<dbReference type="EMBL" id="LSRX01001881">
    <property type="protein sequence ID" value="OLP76939.1"/>
    <property type="molecule type" value="Genomic_DNA"/>
</dbReference>
<feature type="region of interest" description="Disordered" evidence="1">
    <location>
        <begin position="483"/>
        <end position="510"/>
    </location>
</feature>
<reference evidence="2 3" key="1">
    <citation type="submission" date="2016-02" db="EMBL/GenBank/DDBJ databases">
        <title>Genome analysis of coral dinoflagellate symbionts highlights evolutionary adaptations to a symbiotic lifestyle.</title>
        <authorList>
            <person name="Aranda M."/>
            <person name="Li Y."/>
            <person name="Liew Y.J."/>
            <person name="Baumgarten S."/>
            <person name="Simakov O."/>
            <person name="Wilson M."/>
            <person name="Piel J."/>
            <person name="Ashoor H."/>
            <person name="Bougouffa S."/>
            <person name="Bajic V.B."/>
            <person name="Ryu T."/>
            <person name="Ravasi T."/>
            <person name="Bayer T."/>
            <person name="Micklem G."/>
            <person name="Kim H."/>
            <person name="Bhak J."/>
            <person name="Lajeunesse T.C."/>
            <person name="Voolstra C.R."/>
        </authorList>
    </citation>
    <scope>NUCLEOTIDE SEQUENCE [LARGE SCALE GENOMIC DNA]</scope>
    <source>
        <strain evidence="2 3">CCMP2467</strain>
    </source>
</reference>
<gene>
    <name evidence="2" type="ORF">AK812_SmicGene43063</name>
</gene>
<dbReference type="Proteomes" id="UP000186817">
    <property type="component" value="Unassembled WGS sequence"/>
</dbReference>
<evidence type="ECO:0000313" key="3">
    <source>
        <dbReference type="Proteomes" id="UP000186817"/>
    </source>
</evidence>
<feature type="region of interest" description="Disordered" evidence="1">
    <location>
        <begin position="245"/>
        <end position="268"/>
    </location>
</feature>
<comment type="caution">
    <text evidence="2">The sequence shown here is derived from an EMBL/GenBank/DDBJ whole genome shotgun (WGS) entry which is preliminary data.</text>
</comment>
<dbReference type="OrthoDB" id="10496935at2759"/>
<feature type="compositionally biased region" description="Basic and acidic residues" evidence="1">
    <location>
        <begin position="161"/>
        <end position="171"/>
    </location>
</feature>
<accession>A0A1Q9C1Z7</accession>
<protein>
    <submittedName>
        <fullName evidence="2">Uncharacterized protein</fullName>
    </submittedName>
</protein>
<proteinExistence type="predicted"/>
<feature type="compositionally biased region" description="Basic and acidic residues" evidence="1">
    <location>
        <begin position="93"/>
        <end position="108"/>
    </location>
</feature>
<dbReference type="AlphaFoldDB" id="A0A1Q9C1Z7"/>
<keyword evidence="3" id="KW-1185">Reference proteome</keyword>
<feature type="region of interest" description="Disordered" evidence="1">
    <location>
        <begin position="93"/>
        <end position="191"/>
    </location>
</feature>
<feature type="compositionally biased region" description="Basic residues" evidence="1">
    <location>
        <begin position="1"/>
        <end position="11"/>
    </location>
</feature>
<evidence type="ECO:0000256" key="1">
    <source>
        <dbReference type="SAM" id="MobiDB-lite"/>
    </source>
</evidence>